<keyword evidence="2" id="KW-1185">Reference proteome</keyword>
<sequence>MHHQEAVDGEPATSLELLGRSGKRLLELYLIYHYITVVAPSFPSESGTSLPIYSHQAGRLSFEHDCLLNAILAVSSLHIAQEVAPDHIPFTIRRHDFKNLHQVYLQCALSHQRQALPSLSAATIEALALTSILLSIAALRLGASSPAIPYRPPTSYLQLSLGIRTIITTAQTLSPLPPILSHLLFADNISYRLDSHDVAALYDPSNIPPKFLPILTFNASHLSPSDPTSNSTFIPTLSLLSSIHLAFTRGEPPYQLSRRITSFASLAPPLFLSLLTAAHPCALVIFAHYIAMTVPLVEHYWFYRDVAQNEITGIDSILPEDWKWALSWPRKTCERCVVD</sequence>
<accession>A0AA38XKS7</accession>
<dbReference type="PANTHER" id="PTHR47784:SF5">
    <property type="entry name" value="STEROL UPTAKE CONTROL PROTEIN 2"/>
    <property type="match status" value="1"/>
</dbReference>
<comment type="caution">
    <text evidence="1">The sequence shown here is derived from an EMBL/GenBank/DDBJ whole genome shotgun (WGS) entry which is preliminary data.</text>
</comment>
<reference evidence="1" key="1">
    <citation type="submission" date="2022-10" db="EMBL/GenBank/DDBJ databases">
        <title>Culturing micro-colonial fungi from biological soil crusts in the Mojave desert and describing Neophaeococcomyces mojavensis, and introducing the new genera and species Taxawa tesnikishii.</title>
        <authorList>
            <person name="Kurbessoian T."/>
            <person name="Stajich J.E."/>
        </authorList>
    </citation>
    <scope>NUCLEOTIDE SEQUENCE</scope>
    <source>
        <strain evidence="1">TK_41</strain>
    </source>
</reference>
<protein>
    <submittedName>
        <fullName evidence="1">Uncharacterized protein</fullName>
    </submittedName>
</protein>
<dbReference type="AlphaFoldDB" id="A0AA38XKS7"/>
<dbReference type="Proteomes" id="UP001172673">
    <property type="component" value="Unassembled WGS sequence"/>
</dbReference>
<evidence type="ECO:0000313" key="1">
    <source>
        <dbReference type="EMBL" id="KAJ9615276.1"/>
    </source>
</evidence>
<evidence type="ECO:0000313" key="2">
    <source>
        <dbReference type="Proteomes" id="UP001172673"/>
    </source>
</evidence>
<dbReference type="GO" id="GO:0001228">
    <property type="term" value="F:DNA-binding transcription activator activity, RNA polymerase II-specific"/>
    <property type="evidence" value="ECO:0007669"/>
    <property type="project" value="TreeGrafter"/>
</dbReference>
<organism evidence="1 2">
    <name type="scientific">Cladophialophora chaetospira</name>
    <dbReference type="NCBI Taxonomy" id="386627"/>
    <lineage>
        <taxon>Eukaryota</taxon>
        <taxon>Fungi</taxon>
        <taxon>Dikarya</taxon>
        <taxon>Ascomycota</taxon>
        <taxon>Pezizomycotina</taxon>
        <taxon>Eurotiomycetes</taxon>
        <taxon>Chaetothyriomycetidae</taxon>
        <taxon>Chaetothyriales</taxon>
        <taxon>Herpotrichiellaceae</taxon>
        <taxon>Cladophialophora</taxon>
    </lineage>
</organism>
<name>A0AA38XKS7_9EURO</name>
<dbReference type="EMBL" id="JAPDRK010000002">
    <property type="protein sequence ID" value="KAJ9615276.1"/>
    <property type="molecule type" value="Genomic_DNA"/>
</dbReference>
<gene>
    <name evidence="1" type="ORF">H2200_001351</name>
</gene>
<dbReference type="PANTHER" id="PTHR47784">
    <property type="entry name" value="STEROL UPTAKE CONTROL PROTEIN 2"/>
    <property type="match status" value="1"/>
</dbReference>
<dbReference type="InterPro" id="IPR053157">
    <property type="entry name" value="Sterol_Uptake_Regulator"/>
</dbReference>
<proteinExistence type="predicted"/>